<gene>
    <name evidence="2" type="ORF">DDE83_006563</name>
</gene>
<evidence type="ECO:0000313" key="2">
    <source>
        <dbReference type="EMBL" id="RAR07190.1"/>
    </source>
</evidence>
<evidence type="ECO:0000313" key="3">
    <source>
        <dbReference type="Proteomes" id="UP000249619"/>
    </source>
</evidence>
<name>A0A364MYH8_STELY</name>
<sequence>MAQVSQRRTSTQPSQQMHQHSYDYFSSQGPALLSRHPVSSSSPLPEPTRAPIPPQSKISSSPISTIDSTYEESYVRTPLHALPFPHPKWGVNPHSGMAYEHVSLMVEAEYEEELEAVDVRESIEGREDDTSSGKRRWDTDCEQGSEEREMGRKKVKMVRNWMGQDVDGE</sequence>
<feature type="compositionally biased region" description="Pro residues" evidence="1">
    <location>
        <begin position="44"/>
        <end position="54"/>
    </location>
</feature>
<dbReference type="Proteomes" id="UP000249619">
    <property type="component" value="Unassembled WGS sequence"/>
</dbReference>
<organism evidence="2 3">
    <name type="scientific">Stemphylium lycopersici</name>
    <name type="common">Tomato gray leaf spot disease fungus</name>
    <name type="synonym">Thyrospora lycopersici</name>
    <dbReference type="NCBI Taxonomy" id="183478"/>
    <lineage>
        <taxon>Eukaryota</taxon>
        <taxon>Fungi</taxon>
        <taxon>Dikarya</taxon>
        <taxon>Ascomycota</taxon>
        <taxon>Pezizomycotina</taxon>
        <taxon>Dothideomycetes</taxon>
        <taxon>Pleosporomycetidae</taxon>
        <taxon>Pleosporales</taxon>
        <taxon>Pleosporineae</taxon>
        <taxon>Pleosporaceae</taxon>
        <taxon>Stemphylium</taxon>
    </lineage>
</organism>
<reference evidence="3" key="1">
    <citation type="submission" date="2018-05" db="EMBL/GenBank/DDBJ databases">
        <title>Draft genome sequence of Stemphylium lycopersici strain CIDEFI 213.</title>
        <authorList>
            <person name="Medina R."/>
            <person name="Franco M.E.E."/>
            <person name="Lucentini C.G."/>
            <person name="Saparrat M.C.N."/>
            <person name="Balatti P.A."/>
        </authorList>
    </citation>
    <scope>NUCLEOTIDE SEQUENCE [LARGE SCALE GENOMIC DNA]</scope>
    <source>
        <strain evidence="3">CIDEFI 213</strain>
    </source>
</reference>
<dbReference type="AlphaFoldDB" id="A0A364MYH8"/>
<accession>A0A364MYH8</accession>
<feature type="region of interest" description="Disordered" evidence="1">
    <location>
        <begin position="120"/>
        <end position="153"/>
    </location>
</feature>
<evidence type="ECO:0000256" key="1">
    <source>
        <dbReference type="SAM" id="MobiDB-lite"/>
    </source>
</evidence>
<feature type="compositionally biased region" description="Low complexity" evidence="1">
    <location>
        <begin position="55"/>
        <end position="65"/>
    </location>
</feature>
<protein>
    <submittedName>
        <fullName evidence="2">Uncharacterized protein</fullName>
    </submittedName>
</protein>
<feature type="region of interest" description="Disordered" evidence="1">
    <location>
        <begin position="1"/>
        <end position="65"/>
    </location>
</feature>
<comment type="caution">
    <text evidence="2">The sequence shown here is derived from an EMBL/GenBank/DDBJ whole genome shotgun (WGS) entry which is preliminary data.</text>
</comment>
<proteinExistence type="predicted"/>
<dbReference type="EMBL" id="QGDH01000103">
    <property type="protein sequence ID" value="RAR07190.1"/>
    <property type="molecule type" value="Genomic_DNA"/>
</dbReference>
<keyword evidence="3" id="KW-1185">Reference proteome</keyword>
<feature type="compositionally biased region" description="Low complexity" evidence="1">
    <location>
        <begin position="1"/>
        <end position="16"/>
    </location>
</feature>
<feature type="compositionally biased region" description="Basic and acidic residues" evidence="1">
    <location>
        <begin position="120"/>
        <end position="152"/>
    </location>
</feature>
<dbReference type="OrthoDB" id="3793955at2759"/>